<feature type="compositionally biased region" description="Low complexity" evidence="1">
    <location>
        <begin position="206"/>
        <end position="220"/>
    </location>
</feature>
<accession>A0A510UYJ3</accession>
<dbReference type="AlphaFoldDB" id="A0A510UYJ3"/>
<evidence type="ECO:0008006" key="4">
    <source>
        <dbReference type="Google" id="ProtNLM"/>
    </source>
</evidence>
<sequence>MALFRRGGKDPAPQDAIETENDDPTVVDDASPPPSAVTERTGGPWDASQVDDDVPRVDLGAILLPGVQGMELRMEIDKTTNAVSAASILLDGSSLQVQAFAAPRTEGIWDEIRAEIAESVTQQGGSADDLPGPFGRELLARLPVRTPEGRTGHRPARFIGADGPRWFVRGVITGRAAVDPSAATAIEQLFAGIVVVRGTDARPPRDLLTLRLPGPGTPNLKSSGTPEQQSDEGGATPAAPDFDPLTRGPEITEIR</sequence>
<gene>
    <name evidence="2" type="ORF">CXY01_02630</name>
</gene>
<evidence type="ECO:0000313" key="3">
    <source>
        <dbReference type="Proteomes" id="UP000321118"/>
    </source>
</evidence>
<organism evidence="2 3">
    <name type="scientific">Cellulomonas xylanilytica</name>
    <dbReference type="NCBI Taxonomy" id="233583"/>
    <lineage>
        <taxon>Bacteria</taxon>
        <taxon>Bacillati</taxon>
        <taxon>Actinomycetota</taxon>
        <taxon>Actinomycetes</taxon>
        <taxon>Micrococcales</taxon>
        <taxon>Cellulomonadaceae</taxon>
        <taxon>Cellulomonas</taxon>
    </lineage>
</organism>
<keyword evidence="3" id="KW-1185">Reference proteome</keyword>
<proteinExistence type="predicted"/>
<dbReference type="RefSeq" id="WP_246124915.1">
    <property type="nucleotide sequence ID" value="NZ_BJUB01000001.1"/>
</dbReference>
<reference evidence="2 3" key="1">
    <citation type="submission" date="2019-07" db="EMBL/GenBank/DDBJ databases">
        <title>Whole genome shotgun sequence of Cellulomonas xylanilytica NBRC 101102.</title>
        <authorList>
            <person name="Hosoyama A."/>
            <person name="Uohara A."/>
            <person name="Ohji S."/>
            <person name="Ichikawa N."/>
        </authorList>
    </citation>
    <scope>NUCLEOTIDE SEQUENCE [LARGE SCALE GENOMIC DNA]</scope>
    <source>
        <strain evidence="2 3">NBRC 101102</strain>
    </source>
</reference>
<dbReference type="InterPro" id="IPR022183">
    <property type="entry name" value="DUF3710"/>
</dbReference>
<dbReference type="Proteomes" id="UP000321118">
    <property type="component" value="Unassembled WGS sequence"/>
</dbReference>
<protein>
    <recommendedName>
        <fullName evidence="4">DUF3710 domain-containing protein</fullName>
    </recommendedName>
</protein>
<dbReference type="Pfam" id="PF12502">
    <property type="entry name" value="DUF3710"/>
    <property type="match status" value="1"/>
</dbReference>
<name>A0A510UYJ3_9CELL</name>
<feature type="compositionally biased region" description="Acidic residues" evidence="1">
    <location>
        <begin position="17"/>
        <end position="26"/>
    </location>
</feature>
<feature type="region of interest" description="Disordered" evidence="1">
    <location>
        <begin position="205"/>
        <end position="255"/>
    </location>
</feature>
<feature type="region of interest" description="Disordered" evidence="1">
    <location>
        <begin position="1"/>
        <end position="52"/>
    </location>
</feature>
<dbReference type="EMBL" id="BJUB01000001">
    <property type="protein sequence ID" value="GEK19743.1"/>
    <property type="molecule type" value="Genomic_DNA"/>
</dbReference>
<evidence type="ECO:0000313" key="2">
    <source>
        <dbReference type="EMBL" id="GEK19743.1"/>
    </source>
</evidence>
<comment type="caution">
    <text evidence="2">The sequence shown here is derived from an EMBL/GenBank/DDBJ whole genome shotgun (WGS) entry which is preliminary data.</text>
</comment>
<evidence type="ECO:0000256" key="1">
    <source>
        <dbReference type="SAM" id="MobiDB-lite"/>
    </source>
</evidence>